<organism evidence="3 4">
    <name type="scientific">Oceanitalea stevensii</name>
    <dbReference type="NCBI Taxonomy" id="2763072"/>
    <lineage>
        <taxon>Bacteria</taxon>
        <taxon>Bacillati</taxon>
        <taxon>Actinomycetota</taxon>
        <taxon>Actinomycetes</taxon>
        <taxon>Micrococcales</taxon>
        <taxon>Bogoriellaceae</taxon>
        <taxon>Georgenia</taxon>
    </lineage>
</organism>
<reference evidence="3 4" key="1">
    <citation type="submission" date="2020-08" db="EMBL/GenBank/DDBJ databases">
        <title>A Genomic Blueprint of the Chicken Gut Microbiome.</title>
        <authorList>
            <person name="Gilroy R."/>
            <person name="Ravi A."/>
            <person name="Getino M."/>
            <person name="Pursley I."/>
            <person name="Horton D.L."/>
            <person name="Alikhan N.-F."/>
            <person name="Baker D."/>
            <person name="Gharbi K."/>
            <person name="Hall N."/>
            <person name="Watson M."/>
            <person name="Adriaenssens E.M."/>
            <person name="Foster-Nyarko E."/>
            <person name="Jarju S."/>
            <person name="Secka A."/>
            <person name="Antonio M."/>
            <person name="Oren A."/>
            <person name="Chaudhuri R."/>
            <person name="La Ragione R.M."/>
            <person name="Hildebrand F."/>
            <person name="Pallen M.J."/>
        </authorList>
    </citation>
    <scope>NUCLEOTIDE SEQUENCE [LARGE SCALE GENOMIC DNA]</scope>
    <source>
        <strain evidence="3 4">Sa1BUA1</strain>
    </source>
</reference>
<name>A0ABR8Z5L5_9MICO</name>
<evidence type="ECO:0000313" key="3">
    <source>
        <dbReference type="EMBL" id="MBD8063298.1"/>
    </source>
</evidence>
<keyword evidence="2" id="KW-0732">Signal</keyword>
<feature type="chain" id="PRO_5047288515" description="Lipoprotein" evidence="2">
    <location>
        <begin position="27"/>
        <end position="250"/>
    </location>
</feature>
<evidence type="ECO:0008006" key="5">
    <source>
        <dbReference type="Google" id="ProtNLM"/>
    </source>
</evidence>
<protein>
    <recommendedName>
        <fullName evidence="5">Lipoprotein</fullName>
    </recommendedName>
</protein>
<evidence type="ECO:0000313" key="4">
    <source>
        <dbReference type="Proteomes" id="UP000661894"/>
    </source>
</evidence>
<feature type="region of interest" description="Disordered" evidence="1">
    <location>
        <begin position="23"/>
        <end position="52"/>
    </location>
</feature>
<dbReference type="EMBL" id="JACSPO010000009">
    <property type="protein sequence ID" value="MBD8063298.1"/>
    <property type="molecule type" value="Genomic_DNA"/>
</dbReference>
<dbReference type="PROSITE" id="PS51257">
    <property type="entry name" value="PROKAR_LIPOPROTEIN"/>
    <property type="match status" value="1"/>
</dbReference>
<dbReference type="Proteomes" id="UP000661894">
    <property type="component" value="Unassembled WGS sequence"/>
</dbReference>
<proteinExistence type="predicted"/>
<evidence type="ECO:0000256" key="2">
    <source>
        <dbReference type="SAM" id="SignalP"/>
    </source>
</evidence>
<keyword evidence="4" id="KW-1185">Reference proteome</keyword>
<evidence type="ECO:0000256" key="1">
    <source>
        <dbReference type="SAM" id="MobiDB-lite"/>
    </source>
</evidence>
<accession>A0ABR8Z5L5</accession>
<sequence length="250" mass="26477">MSRRHLATALLALGTLTLAGCGTQSAGEAEPATPAPSSAPSTPEPTTAPTPEPVVLDEEVCASLHTALRELKEVEPDPEVLTTALDAVPADVPQEVADEVTQIGTTVRDFAAEAAENERVLVAAPEVEVSEDLAAACAPAGVQLDEIPLAVATVEETCSLLTGFGYDADPLGHDLEEIVTFFLDRAVAHAPEEIEAHVDVYYDRMLPLWDEHHDESEADRQLRIELAGICDEYGDFLIQPDGAGYEALGG</sequence>
<feature type="compositionally biased region" description="Low complexity" evidence="1">
    <location>
        <begin position="23"/>
        <end position="41"/>
    </location>
</feature>
<feature type="compositionally biased region" description="Pro residues" evidence="1">
    <location>
        <begin position="42"/>
        <end position="52"/>
    </location>
</feature>
<gene>
    <name evidence="3" type="ORF">H9624_13320</name>
</gene>
<dbReference type="RefSeq" id="WP_251840392.1">
    <property type="nucleotide sequence ID" value="NZ_JACSPO010000009.1"/>
</dbReference>
<comment type="caution">
    <text evidence="3">The sequence shown here is derived from an EMBL/GenBank/DDBJ whole genome shotgun (WGS) entry which is preliminary data.</text>
</comment>
<feature type="signal peptide" evidence="2">
    <location>
        <begin position="1"/>
        <end position="26"/>
    </location>
</feature>